<sequence>MPLKSKGKHDLHYLHQPNRKHAVACFAVQLNFFDMYVLYSSPARSLEDDLLSELAVNSSVPLSSHTCRSTFQSGRRLKPDCSWPPVPIPHIRLLLFYSLGKWYLVVRTTRRFTSIAGTLFQPHFVARLDGGGLYIQPVVTAELISGLDGTRTWSSVFGAAQLFPRGLTPSGGFPSVDGDELTLLEDYTEDSTSPL</sequence>
<dbReference type="Proteomes" id="UP000784294">
    <property type="component" value="Unassembled WGS sequence"/>
</dbReference>
<comment type="caution">
    <text evidence="1">The sequence shown here is derived from an EMBL/GenBank/DDBJ whole genome shotgun (WGS) entry which is preliminary data.</text>
</comment>
<proteinExistence type="predicted"/>
<reference evidence="1" key="1">
    <citation type="submission" date="2018-11" db="EMBL/GenBank/DDBJ databases">
        <authorList>
            <consortium name="Pathogen Informatics"/>
        </authorList>
    </citation>
    <scope>NUCLEOTIDE SEQUENCE</scope>
</reference>
<dbReference type="EMBL" id="CAAALY010037464">
    <property type="protein sequence ID" value="VEL18540.1"/>
    <property type="molecule type" value="Genomic_DNA"/>
</dbReference>
<name>A0A3S5AEL6_9PLAT</name>
<gene>
    <name evidence="1" type="ORF">PXEA_LOCUS11980</name>
</gene>
<keyword evidence="2" id="KW-1185">Reference proteome</keyword>
<dbReference type="AlphaFoldDB" id="A0A3S5AEL6"/>
<evidence type="ECO:0000313" key="2">
    <source>
        <dbReference type="Proteomes" id="UP000784294"/>
    </source>
</evidence>
<organism evidence="1 2">
    <name type="scientific">Protopolystoma xenopodis</name>
    <dbReference type="NCBI Taxonomy" id="117903"/>
    <lineage>
        <taxon>Eukaryota</taxon>
        <taxon>Metazoa</taxon>
        <taxon>Spiralia</taxon>
        <taxon>Lophotrochozoa</taxon>
        <taxon>Platyhelminthes</taxon>
        <taxon>Monogenea</taxon>
        <taxon>Polyopisthocotylea</taxon>
        <taxon>Polystomatidea</taxon>
        <taxon>Polystomatidae</taxon>
        <taxon>Protopolystoma</taxon>
    </lineage>
</organism>
<evidence type="ECO:0000313" key="1">
    <source>
        <dbReference type="EMBL" id="VEL18540.1"/>
    </source>
</evidence>
<accession>A0A3S5AEL6</accession>
<protein>
    <submittedName>
        <fullName evidence="1">Uncharacterized protein</fullName>
    </submittedName>
</protein>